<dbReference type="SUPFAM" id="SSF56235">
    <property type="entry name" value="N-terminal nucleophile aminohydrolases (Ntn hydrolases)"/>
    <property type="match status" value="1"/>
</dbReference>
<dbReference type="eggNOG" id="KOG1592">
    <property type="taxonomic scope" value="Eukaryota"/>
</dbReference>
<evidence type="ECO:0000256" key="1">
    <source>
        <dbReference type="PIRSR" id="PIRSR600246-1"/>
    </source>
</evidence>
<evidence type="ECO:0000313" key="4">
    <source>
        <dbReference type="Proteomes" id="UP000077115"/>
    </source>
</evidence>
<dbReference type="Proteomes" id="UP000077115">
    <property type="component" value="Unassembled WGS sequence"/>
</dbReference>
<dbReference type="InterPro" id="IPR037464">
    <property type="entry name" value="Taspase1"/>
</dbReference>
<reference evidence="3 4" key="2">
    <citation type="submission" date="2016-05" db="EMBL/GenBank/DDBJ databases">
        <title>Lineage-specific infection strategies underlie the spectrum of fungal disease in amphibians.</title>
        <authorList>
            <person name="Cuomo C.A."/>
            <person name="Farrer R.A."/>
            <person name="James T."/>
            <person name="Longcore J."/>
            <person name="Birren B."/>
        </authorList>
    </citation>
    <scope>NUCLEOTIDE SEQUENCE [LARGE SCALE GENOMIC DNA]</scope>
    <source>
        <strain evidence="3 4">JEL423</strain>
    </source>
</reference>
<evidence type="ECO:0000256" key="2">
    <source>
        <dbReference type="PIRSR" id="PIRSR600246-3"/>
    </source>
</evidence>
<proteinExistence type="predicted"/>
<reference evidence="3 4" key="1">
    <citation type="submission" date="2006-10" db="EMBL/GenBank/DDBJ databases">
        <title>The Genome Sequence of Batrachochytrium dendrobatidis JEL423.</title>
        <authorList>
            <consortium name="The Broad Institute Genome Sequencing Platform"/>
            <person name="Birren B."/>
            <person name="Lander E."/>
            <person name="Galagan J."/>
            <person name="Cuomo C."/>
            <person name="Devon K."/>
            <person name="Jaffe D."/>
            <person name="Butler J."/>
            <person name="Alvarez P."/>
            <person name="Gnerre S."/>
            <person name="Grabherr M."/>
            <person name="Kleber M."/>
            <person name="Mauceli E."/>
            <person name="Brockman W."/>
            <person name="Young S."/>
            <person name="LaButti K."/>
            <person name="Sykes S."/>
            <person name="DeCaprio D."/>
            <person name="Crawford M."/>
            <person name="Koehrsen M."/>
            <person name="Engels R."/>
            <person name="Montgomery P."/>
            <person name="Pearson M."/>
            <person name="Howarth C."/>
            <person name="Larson L."/>
            <person name="White J."/>
            <person name="O'Leary S."/>
            <person name="Kodira C."/>
            <person name="Zeng Q."/>
            <person name="Yandava C."/>
            <person name="Alvarado L."/>
            <person name="Longcore J."/>
            <person name="James T."/>
        </authorList>
    </citation>
    <scope>NUCLEOTIDE SEQUENCE [LARGE SCALE GENOMIC DNA]</scope>
    <source>
        <strain evidence="3 4">JEL423</strain>
    </source>
</reference>
<dbReference type="GO" id="GO:0004298">
    <property type="term" value="F:threonine-type endopeptidase activity"/>
    <property type="evidence" value="ECO:0007669"/>
    <property type="project" value="InterPro"/>
</dbReference>
<dbReference type="Gene3D" id="3.60.20.30">
    <property type="entry name" value="(Glycosyl)asparaginase"/>
    <property type="match status" value="1"/>
</dbReference>
<dbReference type="CDD" id="cd04514">
    <property type="entry name" value="Taspase1_like"/>
    <property type="match status" value="1"/>
</dbReference>
<dbReference type="PANTHER" id="PTHR10188:SF8">
    <property type="entry name" value="THREONINE ASPARTASE 1"/>
    <property type="match status" value="1"/>
</dbReference>
<dbReference type="PROSITE" id="PS51257">
    <property type="entry name" value="PROKAR_LIPOPROTEIN"/>
    <property type="match status" value="1"/>
</dbReference>
<dbReference type="GO" id="GO:0005737">
    <property type="term" value="C:cytoplasm"/>
    <property type="evidence" value="ECO:0007669"/>
    <property type="project" value="TreeGrafter"/>
</dbReference>
<sequence>MHTRPSDSNHDVNAHTAAMFTPFVAVHAGAGCHSLARTPEYANLLAKITTSTIQLLNSASFVSADEAVVYAIRQLESSSLTNAGIPGSNLTCIGTVECDAAIMTDSVDPFHSTPVCSFGSVGGVPMTQEMESRSQVIASPIQAAQCISKDDMAGHHPRTGKVPPIMICGASVHDYALKHPSSTIDCISLSDARMMVTDQQLKLYSHHQHIVDSKMLMDTVGAVIMDSKGNISAGVSSGGISLKWPGRVGEAAIYGAGVWAQRTSATLSSDLGIGISVSGCGEQIIKTQLASRLADALIDRADSQDTSECIRAFINQNVVESRRLNPRNTLPAPVGCIALIVEPIQNKQCGDEGSTSNEPQSTMICSNQSSQRLLCEIWWAHTTQTMCFAYMSGNSTKPAFHMSNRADSKTNIVVGGAMVK</sequence>
<evidence type="ECO:0000313" key="3">
    <source>
        <dbReference type="EMBL" id="OAJ40459.1"/>
    </source>
</evidence>
<dbReference type="STRING" id="403673.A0A177WJZ6"/>
<dbReference type="Pfam" id="PF01112">
    <property type="entry name" value="Asparaginase_2"/>
    <property type="match status" value="2"/>
</dbReference>
<accession>A0A177WJZ6</accession>
<dbReference type="OrthoDB" id="2262349at2759"/>
<dbReference type="AlphaFoldDB" id="A0A177WJZ6"/>
<dbReference type="EMBL" id="DS022304">
    <property type="protein sequence ID" value="OAJ40459.1"/>
    <property type="molecule type" value="Genomic_DNA"/>
</dbReference>
<dbReference type="InterPro" id="IPR000246">
    <property type="entry name" value="Peptidase_T2"/>
</dbReference>
<dbReference type="PANTHER" id="PTHR10188">
    <property type="entry name" value="L-ASPARAGINASE"/>
    <property type="match status" value="1"/>
</dbReference>
<dbReference type="GO" id="GO:0051604">
    <property type="term" value="P:protein maturation"/>
    <property type="evidence" value="ECO:0007669"/>
    <property type="project" value="TreeGrafter"/>
</dbReference>
<feature type="active site" description="Nucleophile" evidence="1">
    <location>
        <position position="219"/>
    </location>
</feature>
<organism evidence="3 4">
    <name type="scientific">Batrachochytrium dendrobatidis (strain JEL423)</name>
    <dbReference type="NCBI Taxonomy" id="403673"/>
    <lineage>
        <taxon>Eukaryota</taxon>
        <taxon>Fungi</taxon>
        <taxon>Fungi incertae sedis</taxon>
        <taxon>Chytridiomycota</taxon>
        <taxon>Chytridiomycota incertae sedis</taxon>
        <taxon>Chytridiomycetes</taxon>
        <taxon>Rhizophydiales</taxon>
        <taxon>Rhizophydiales incertae sedis</taxon>
        <taxon>Batrachochytrium</taxon>
    </lineage>
</organism>
<dbReference type="InterPro" id="IPR029055">
    <property type="entry name" value="Ntn_hydrolases_N"/>
</dbReference>
<gene>
    <name evidence="3" type="ORF">BDEG_24192</name>
</gene>
<protein>
    <submittedName>
        <fullName evidence="3">Uncharacterized protein</fullName>
    </submittedName>
</protein>
<dbReference type="VEuPathDB" id="FungiDB:BDEG_24192"/>
<feature type="site" description="Cleavage; by autolysis" evidence="2">
    <location>
        <begin position="218"/>
        <end position="219"/>
    </location>
</feature>
<name>A0A177WJZ6_BATDL</name>